<dbReference type="InterPro" id="IPR031358">
    <property type="entry name" value="Stealth_CR1"/>
</dbReference>
<dbReference type="Pfam" id="PF11380">
    <property type="entry name" value="Stealth_CR2"/>
    <property type="match status" value="1"/>
</dbReference>
<name>A0A834IUW5_RHYFE</name>
<keyword evidence="8" id="KW-0325">Glycoprotein</keyword>
<keyword evidence="5 10" id="KW-1133">Transmembrane helix</keyword>
<evidence type="ECO:0008006" key="15">
    <source>
        <dbReference type="Google" id="ProtNLM"/>
    </source>
</evidence>
<protein>
    <recommendedName>
        <fullName evidence="15">N-acetylglucosamine-1-phosphotransferase subunits alpha/beta</fullName>
    </recommendedName>
</protein>
<dbReference type="InterPro" id="IPR035993">
    <property type="entry name" value="Notch-like_dom_sf"/>
</dbReference>
<evidence type="ECO:0000313" key="13">
    <source>
        <dbReference type="EMBL" id="KAF7285532.1"/>
    </source>
</evidence>
<dbReference type="SUPFAM" id="SSF47473">
    <property type="entry name" value="EF-hand"/>
    <property type="match status" value="1"/>
</dbReference>
<feature type="domain" description="EF-hand" evidence="11">
    <location>
        <begin position="352"/>
        <end position="387"/>
    </location>
</feature>
<dbReference type="PROSITE" id="PS50258">
    <property type="entry name" value="LNR"/>
    <property type="match status" value="1"/>
</dbReference>
<organism evidence="13 14">
    <name type="scientific">Rhynchophorus ferrugineus</name>
    <name type="common">Red palm weevil</name>
    <name type="synonym">Curculio ferrugineus</name>
    <dbReference type="NCBI Taxonomy" id="354439"/>
    <lineage>
        <taxon>Eukaryota</taxon>
        <taxon>Metazoa</taxon>
        <taxon>Ecdysozoa</taxon>
        <taxon>Arthropoda</taxon>
        <taxon>Hexapoda</taxon>
        <taxon>Insecta</taxon>
        <taxon>Pterygota</taxon>
        <taxon>Neoptera</taxon>
        <taxon>Endopterygota</taxon>
        <taxon>Coleoptera</taxon>
        <taxon>Polyphaga</taxon>
        <taxon>Cucujiformia</taxon>
        <taxon>Curculionidae</taxon>
        <taxon>Dryophthorinae</taxon>
        <taxon>Rhynchophorus</taxon>
    </lineage>
</organism>
<dbReference type="SMART" id="SM00004">
    <property type="entry name" value="NL"/>
    <property type="match status" value="1"/>
</dbReference>
<keyword evidence="6 10" id="KW-0472">Membrane</keyword>
<dbReference type="InterPro" id="IPR000800">
    <property type="entry name" value="Notch_dom"/>
</dbReference>
<dbReference type="GO" id="GO:0003976">
    <property type="term" value="F:UDP-N-acetylglucosamine-lysosomal-enzyme N-acetylglucosaminephosphotransferase activity"/>
    <property type="evidence" value="ECO:0007669"/>
    <property type="project" value="TreeGrafter"/>
</dbReference>
<feature type="domain" description="LNR" evidence="12">
    <location>
        <begin position="225"/>
        <end position="265"/>
    </location>
</feature>
<evidence type="ECO:0000256" key="10">
    <source>
        <dbReference type="SAM" id="Phobius"/>
    </source>
</evidence>
<evidence type="ECO:0000256" key="8">
    <source>
        <dbReference type="ARBA" id="ARBA00023180"/>
    </source>
</evidence>
<dbReference type="GO" id="GO:0005794">
    <property type="term" value="C:Golgi apparatus"/>
    <property type="evidence" value="ECO:0007669"/>
    <property type="project" value="TreeGrafter"/>
</dbReference>
<comment type="caution">
    <text evidence="13">The sequence shown here is derived from an EMBL/GenBank/DDBJ whole genome shotgun (WGS) entry which is preliminary data.</text>
</comment>
<dbReference type="OrthoDB" id="263283at2759"/>
<dbReference type="InterPro" id="IPR031357">
    <property type="entry name" value="Stealth_CR3"/>
</dbReference>
<dbReference type="Proteomes" id="UP000625711">
    <property type="component" value="Unassembled WGS sequence"/>
</dbReference>
<evidence type="ECO:0000259" key="12">
    <source>
        <dbReference type="PROSITE" id="PS50258"/>
    </source>
</evidence>
<dbReference type="SUPFAM" id="SSF90193">
    <property type="entry name" value="Notch domain"/>
    <property type="match status" value="1"/>
</dbReference>
<evidence type="ECO:0000256" key="3">
    <source>
        <dbReference type="ARBA" id="ARBA00022692"/>
    </source>
</evidence>
<evidence type="ECO:0000256" key="1">
    <source>
        <dbReference type="ARBA" id="ARBA00007583"/>
    </source>
</evidence>
<accession>A0A834IUW5</accession>
<proteinExistence type="inferred from homology"/>
<dbReference type="PROSITE" id="PS50222">
    <property type="entry name" value="EF_HAND_2"/>
    <property type="match status" value="1"/>
</dbReference>
<reference evidence="13" key="1">
    <citation type="submission" date="2020-08" db="EMBL/GenBank/DDBJ databases">
        <title>Genome sequencing and assembly of the red palm weevil Rhynchophorus ferrugineus.</title>
        <authorList>
            <person name="Dias G.B."/>
            <person name="Bergman C.M."/>
            <person name="Manee M."/>
        </authorList>
    </citation>
    <scope>NUCLEOTIDE SEQUENCE</scope>
    <source>
        <strain evidence="13">AA-2017</strain>
        <tissue evidence="13">Whole larva</tissue>
    </source>
</reference>
<dbReference type="Pfam" id="PF00066">
    <property type="entry name" value="Notch"/>
    <property type="match status" value="1"/>
</dbReference>
<dbReference type="EMBL" id="JAACXV010000052">
    <property type="protein sequence ID" value="KAF7285532.1"/>
    <property type="molecule type" value="Genomic_DNA"/>
</dbReference>
<feature type="transmembrane region" description="Helical" evidence="10">
    <location>
        <begin position="7"/>
        <end position="29"/>
    </location>
</feature>
<dbReference type="AlphaFoldDB" id="A0A834IUW5"/>
<dbReference type="Pfam" id="PF17102">
    <property type="entry name" value="Stealth_CR3"/>
    <property type="match status" value="1"/>
</dbReference>
<dbReference type="InterPro" id="IPR047141">
    <property type="entry name" value="Stealth"/>
</dbReference>
<evidence type="ECO:0000256" key="9">
    <source>
        <dbReference type="ARBA" id="ARBA00046288"/>
    </source>
</evidence>
<keyword evidence="7" id="KW-1015">Disulfide bond</keyword>
<dbReference type="Pfam" id="PF17103">
    <property type="entry name" value="Stealth_CR4"/>
    <property type="match status" value="1"/>
</dbReference>
<dbReference type="InterPro" id="IPR031356">
    <property type="entry name" value="Stealth_CR4"/>
</dbReference>
<evidence type="ECO:0000313" key="14">
    <source>
        <dbReference type="Proteomes" id="UP000625711"/>
    </source>
</evidence>
<dbReference type="GO" id="GO:0016256">
    <property type="term" value="P:N-glycan processing to lysosome"/>
    <property type="evidence" value="ECO:0007669"/>
    <property type="project" value="TreeGrafter"/>
</dbReference>
<dbReference type="PANTHER" id="PTHR24045:SF0">
    <property type="entry name" value="N-ACETYLGLUCOSAMINE-1-PHOSPHOTRANSFERASE SUBUNITS ALPHA_BETA"/>
    <property type="match status" value="1"/>
</dbReference>
<keyword evidence="4" id="KW-0677">Repeat</keyword>
<comment type="subcellular location">
    <subcellularLocation>
        <location evidence="9">Endomembrane system</location>
        <topology evidence="9">Single-pass type I membrane protein</topology>
    </subcellularLocation>
</comment>
<keyword evidence="2" id="KW-0808">Transferase</keyword>
<evidence type="ECO:0000256" key="5">
    <source>
        <dbReference type="ARBA" id="ARBA00022989"/>
    </source>
</evidence>
<evidence type="ECO:0000256" key="7">
    <source>
        <dbReference type="ARBA" id="ARBA00023157"/>
    </source>
</evidence>
<keyword evidence="3 10" id="KW-0812">Transmembrane</keyword>
<sequence length="546" mass="63245">MVHLVHLFKALLVVALFGFVTVTILYAYVNSNNRIPNQINIRRIYNIIEQENKTKIQNVLSKNVTNPKPQNEIIDIVYTWVNGSDPNFLNNLKIYSVTEKKQRELAGRRFRDKNELRFSLRSIEKYASWVNHVYIVTNGQVPYWLNTSYEKVSVITHEQIFRDVKNLPTFSSPAIESNLHRIPGISKRFIYFNDDVFLGQPLSQEDFYTEETGYKVFFAWPVPNCKPQCPWSKVQDGKCHAACNNMECQYDGGDCSKNHTVPAYDRTKIKTASLDGYGASLLHSQRLLNIRYGFKDRKVAAHAPIMIDRDIMNKLEKVYEEEFKHTESNRFRAVDDIQFGFVYYSFLTNEKNNNHTMDDVFNEFDTDKSGTWTQAELTEFLIKINKSPPDTKTKEEFDSKVNQCNSTDNGSAYQDKSALSRDWINNCALLRNYIVDKMNSLPKYKFEVTKKSESLYSTMERLMSNVSKVRAQLKKLSSKMTKFVCINDDLDDAKPKENKAVEELLQNFYLSQFPQVSAFEVSEPHPPTMSPMVEDTQQKNVIVLSA</sequence>
<evidence type="ECO:0000259" key="11">
    <source>
        <dbReference type="PROSITE" id="PS50222"/>
    </source>
</evidence>
<dbReference type="GO" id="GO:0005509">
    <property type="term" value="F:calcium ion binding"/>
    <property type="evidence" value="ECO:0007669"/>
    <property type="project" value="InterPro"/>
</dbReference>
<dbReference type="PANTHER" id="PTHR24045">
    <property type="match status" value="1"/>
</dbReference>
<gene>
    <name evidence="13" type="ORF">GWI33_010531</name>
</gene>
<dbReference type="Gene3D" id="1.10.238.10">
    <property type="entry name" value="EF-hand"/>
    <property type="match status" value="1"/>
</dbReference>
<dbReference type="InterPro" id="IPR011992">
    <property type="entry name" value="EF-hand-dom_pair"/>
</dbReference>
<comment type="similarity">
    <text evidence="1">Belongs to the stealth family.</text>
</comment>
<evidence type="ECO:0000256" key="2">
    <source>
        <dbReference type="ARBA" id="ARBA00022679"/>
    </source>
</evidence>
<dbReference type="GO" id="GO:0046835">
    <property type="term" value="P:carbohydrate phosphorylation"/>
    <property type="evidence" value="ECO:0007669"/>
    <property type="project" value="TreeGrafter"/>
</dbReference>
<dbReference type="InterPro" id="IPR021520">
    <property type="entry name" value="Stealth_CR2"/>
</dbReference>
<keyword evidence="14" id="KW-1185">Reference proteome</keyword>
<dbReference type="InterPro" id="IPR002048">
    <property type="entry name" value="EF_hand_dom"/>
</dbReference>
<evidence type="ECO:0000256" key="6">
    <source>
        <dbReference type="ARBA" id="ARBA00023136"/>
    </source>
</evidence>
<dbReference type="Pfam" id="PF17101">
    <property type="entry name" value="Stealth_CR1"/>
    <property type="match status" value="1"/>
</dbReference>
<dbReference type="Gene3D" id="3.30.300.320">
    <property type="match status" value="1"/>
</dbReference>
<evidence type="ECO:0000256" key="4">
    <source>
        <dbReference type="ARBA" id="ARBA00022737"/>
    </source>
</evidence>